<dbReference type="AlphaFoldDB" id="A0AAJ1S2X0"/>
<evidence type="ECO:0000313" key="6">
    <source>
        <dbReference type="Proteomes" id="UP001229081"/>
    </source>
</evidence>
<dbReference type="Pfam" id="PF00583">
    <property type="entry name" value="Acetyltransf_1"/>
    <property type="match status" value="1"/>
</dbReference>
<keyword evidence="2" id="KW-0058">Aromatic hydrocarbons catabolism</keyword>
<accession>A0AAJ1S2X0</accession>
<dbReference type="RefSeq" id="WP_205879458.1">
    <property type="nucleotide sequence ID" value="NZ_JAUFSA010000001.1"/>
</dbReference>
<proteinExistence type="inferred from homology"/>
<dbReference type="EMBL" id="JAUFSA010000001">
    <property type="protein sequence ID" value="MDP7735752.1"/>
    <property type="molecule type" value="Genomic_DNA"/>
</dbReference>
<dbReference type="PRINTS" id="PR00412">
    <property type="entry name" value="EPOXHYDRLASE"/>
</dbReference>
<evidence type="ECO:0000256" key="3">
    <source>
        <dbReference type="ARBA" id="ARBA00022801"/>
    </source>
</evidence>
<evidence type="ECO:0000256" key="2">
    <source>
        <dbReference type="ARBA" id="ARBA00022797"/>
    </source>
</evidence>
<reference evidence="5" key="1">
    <citation type="submission" date="2023-06" db="EMBL/GenBank/DDBJ databases">
        <title>Identification of two novel mycobacterium reveal diversities and complexities of Mycobacterium gordonae clade.</title>
        <authorList>
            <person name="Matsumoto Y."/>
            <person name="Nakamura S."/>
            <person name="Motooka D."/>
            <person name="Fukushima K."/>
        </authorList>
    </citation>
    <scope>NUCLEOTIDE SEQUENCE</scope>
    <source>
        <strain evidence="5">TY812</strain>
    </source>
</reference>
<name>A0AAJ1S2X0_9MYCO</name>
<dbReference type="Gene3D" id="3.40.50.1820">
    <property type="entry name" value="alpha/beta hydrolase"/>
    <property type="match status" value="1"/>
</dbReference>
<dbReference type="Proteomes" id="UP001229081">
    <property type="component" value="Unassembled WGS sequence"/>
</dbReference>
<dbReference type="GO" id="GO:0016747">
    <property type="term" value="F:acyltransferase activity, transferring groups other than amino-acyl groups"/>
    <property type="evidence" value="ECO:0007669"/>
    <property type="project" value="InterPro"/>
</dbReference>
<dbReference type="Pfam" id="PF06441">
    <property type="entry name" value="EHN"/>
    <property type="match status" value="1"/>
</dbReference>
<dbReference type="PROSITE" id="PS51186">
    <property type="entry name" value="GNAT"/>
    <property type="match status" value="1"/>
</dbReference>
<dbReference type="InterPro" id="IPR010497">
    <property type="entry name" value="Epoxide_hydro_N"/>
</dbReference>
<evidence type="ECO:0000256" key="1">
    <source>
        <dbReference type="ARBA" id="ARBA00010088"/>
    </source>
</evidence>
<dbReference type="InterPro" id="IPR029058">
    <property type="entry name" value="AB_hydrolase_fold"/>
</dbReference>
<dbReference type="PANTHER" id="PTHR21661">
    <property type="entry name" value="EPOXIDE HYDROLASE 1-RELATED"/>
    <property type="match status" value="1"/>
</dbReference>
<dbReference type="PANTHER" id="PTHR21661:SF35">
    <property type="entry name" value="EPOXIDE HYDROLASE"/>
    <property type="match status" value="1"/>
</dbReference>
<sequence>MRSSDIRIREAKPKDYARVAAMHYPVWRRSWKGIVATHVLDMISTPKTWVDTFYPTALKRGGWQMLMAEARGQLLGMALFGPDLSNPKHIQIDALYILDDNQRTGIGGMLLDKMLRTYPDNDVILWAANKNEKARNFYEKHGFQLDDRTYVWKPLPGVTVPHVGYRLYRSSADEPPEQAATPVETPPSIPAIASLITPPVAAPSTPAAASPIKPYPIEIPQAQLDDLRHRLSSARWPAEIAGADWDYGTEQVFLKDVIDHWLHRYDWRATEAEVNAAGSFITEAAGQRVHFLHTRSEHKDAIPLVITHGWPGSVVEFLDVLPLLQKRFHVVLVSMPGYGFSGPTKERGVDVAKVAAAVADVMAQLGYDRYVAQGGDWGALVTRHLGEHYPQHAVAIHTNMLFAPPDQNDAELLANVTEAEWAAVAAGVERIKDGTAYMEIQSTRPHSLGFGLDDSPLGLAGWILEKFHAWCDISDGMPIRTDRLIDNLMFYWLTGTATSAARLYCESSRAGTGPLSDWAGRVDVPTGYAVYPGEMLQTPRAWAAARYNLVHHSVHGRGGHFAAFEQPELFAADLTSYADVLVEKGVF</sequence>
<dbReference type="GO" id="GO:0004301">
    <property type="term" value="F:epoxide hydrolase activity"/>
    <property type="evidence" value="ECO:0007669"/>
    <property type="project" value="TreeGrafter"/>
</dbReference>
<comment type="similarity">
    <text evidence="1">Belongs to the peptidase S33 family.</text>
</comment>
<dbReference type="Gene3D" id="3.40.630.30">
    <property type="match status" value="1"/>
</dbReference>
<dbReference type="InterPro" id="IPR000639">
    <property type="entry name" value="Epox_hydrolase-like"/>
</dbReference>
<organism evidence="5 6">
    <name type="scientific">Mycobacterium paragordonae</name>
    <dbReference type="NCBI Taxonomy" id="1389713"/>
    <lineage>
        <taxon>Bacteria</taxon>
        <taxon>Bacillati</taxon>
        <taxon>Actinomycetota</taxon>
        <taxon>Actinomycetes</taxon>
        <taxon>Mycobacteriales</taxon>
        <taxon>Mycobacteriaceae</taxon>
        <taxon>Mycobacterium</taxon>
    </lineage>
</organism>
<keyword evidence="3 5" id="KW-0378">Hydrolase</keyword>
<comment type="caution">
    <text evidence="5">The sequence shown here is derived from an EMBL/GenBank/DDBJ whole genome shotgun (WGS) entry which is preliminary data.</text>
</comment>
<dbReference type="InterPro" id="IPR016181">
    <property type="entry name" value="Acyl_CoA_acyltransferase"/>
</dbReference>
<dbReference type="CDD" id="cd04301">
    <property type="entry name" value="NAT_SF"/>
    <property type="match status" value="1"/>
</dbReference>
<dbReference type="SUPFAM" id="SSF53474">
    <property type="entry name" value="alpha/beta-Hydrolases"/>
    <property type="match status" value="1"/>
</dbReference>
<evidence type="ECO:0000259" key="4">
    <source>
        <dbReference type="PROSITE" id="PS51186"/>
    </source>
</evidence>
<dbReference type="GO" id="GO:0097176">
    <property type="term" value="P:epoxide metabolic process"/>
    <property type="evidence" value="ECO:0007669"/>
    <property type="project" value="TreeGrafter"/>
</dbReference>
<dbReference type="SUPFAM" id="SSF55729">
    <property type="entry name" value="Acyl-CoA N-acyltransferases (Nat)"/>
    <property type="match status" value="1"/>
</dbReference>
<dbReference type="InterPro" id="IPR000182">
    <property type="entry name" value="GNAT_dom"/>
</dbReference>
<feature type="domain" description="N-acetyltransferase" evidence="4">
    <location>
        <begin position="6"/>
        <end position="170"/>
    </location>
</feature>
<evidence type="ECO:0000313" key="5">
    <source>
        <dbReference type="EMBL" id="MDP7735752.1"/>
    </source>
</evidence>
<protein>
    <submittedName>
        <fullName evidence="5">Alpha/beta fold hydrolase</fullName>
    </submittedName>
</protein>
<gene>
    <name evidence="5" type="ORF">QXL92_13475</name>
</gene>